<dbReference type="InterPro" id="IPR039564">
    <property type="entry name" value="Peptidase_C39-like"/>
</dbReference>
<dbReference type="HOGENOM" id="CLU_292684_0_0_0"/>
<dbReference type="EMBL" id="CP000909">
    <property type="protein sequence ID" value="ABY33888.1"/>
    <property type="molecule type" value="Genomic_DNA"/>
</dbReference>
<dbReference type="InterPro" id="IPR037524">
    <property type="entry name" value="PA14/GLEYA"/>
</dbReference>
<evidence type="ECO:0000259" key="1">
    <source>
        <dbReference type="PROSITE" id="PS51820"/>
    </source>
</evidence>
<dbReference type="InterPro" id="IPR011042">
    <property type="entry name" value="6-blade_b-propeller_TolB-like"/>
</dbReference>
<dbReference type="STRING" id="324602.Caur_0648"/>
<dbReference type="InterPro" id="IPR011658">
    <property type="entry name" value="PA14_dom"/>
</dbReference>
<dbReference type="Pfam" id="PF07691">
    <property type="entry name" value="PA14"/>
    <property type="match status" value="3"/>
</dbReference>
<dbReference type="Gene3D" id="3.90.182.10">
    <property type="entry name" value="Toxin - Anthrax Protective Antigen,domain 1"/>
    <property type="match status" value="2"/>
</dbReference>
<sequence>MRTRSLRPWWLSFGLIALLLLSVVRPITPAQAQNQEQNLIMSGDPNLPASVYVLAYNTSTYGIYFLRDDAWHLVTAVPVSSVTVDRVIAKLSPDRQRVAYMVIDGDTGNSAIFVTDLYGLDTTLIYASEDPALAATSFAWYGDQVAYTLARGPFAGEADANAINRMEQAAVASFAGELWLSSADGQTHEQIVGEGVGQIVAGIADTGTLFYTVVNTETQSLVGLNSIDVDDGTVRDLLRNDDDTIYLSFDIVQTAPNTTRIAAVTTSSLFSTVPESGTSLLTANLDGSNVQEVYSDPRDIGAAVWSPQGDRVAIARRSTGEVLVHDLQTDTTQTLTVSVQTNGLQWSEDGSALIGLPALDSVANPFTKGLVVFGLDNTELASVETQATATTLYSRYIVPGFDPTTYAPYVHQKIDTPANFTGKNQSCGTASTVMVLASLGKVRGDLGNLVVQFHHGHYYNGTYVPSSSFGREPSERALRLYGIDQKGGPPYNSDTQQHHIYTLQGVIYALERGHAVIAGTNLSSVGHIVVIIGYERAGNEVRLIVNDPAGNANNRRTYGTLRDGAGVVYTWEQMTATYPGFFWAFKVNAIASTGSVVDASQWRGEYFNNTSLSGSPVLVRGDNTINFNWETGAPAPGVQADNFSVRWTKKVRVDRSGVYRFTTASDDGLRIYVNGRLVLNQWQPRSFTPSATDVYLAAGEHVIKVEYYEVVRTAAVRVNWQYHTPAMVWTGSYYSNRFLQGTPALTRNDPAINFNWGLGSPDPALPPDNFSVRWQRSLFLPGGAWQFYTRSDDGSRVFLNGNLILSQWWDHAARSAYSSYYRLNPGTHNLIVDFYENSSVASMEFAFWPRVFAEYWSNRNFSGTYRSEVLNTVSKNWGLGGPHASNQDNFSSRFTWPVSLRGGTYRICVRSDDGFRFKVDGQVKFERWRDSVGQTCANVAISAGWRTFQIEHYEATGLAYLEVTWGRADGTWYGIAQPSALSSAQMGAQGVALTQQSNTGDEVETYFQLLHEQGTLGLGLEAEQQEPSASFIVRVPLVQR</sequence>
<dbReference type="Pfam" id="PF13529">
    <property type="entry name" value="Peptidase_C39_2"/>
    <property type="match status" value="1"/>
</dbReference>
<feature type="domain" description="PA14" evidence="1">
    <location>
        <begin position="597"/>
        <end position="734"/>
    </location>
</feature>
<dbReference type="KEGG" id="cau:Caur_0648"/>
<reference evidence="3" key="1">
    <citation type="journal article" date="2011" name="BMC Genomics">
        <title>Complete genome sequence of the filamentous anoxygenic phototrophic bacterium Chloroflexus aurantiacus.</title>
        <authorList>
            <person name="Tang K.H."/>
            <person name="Barry K."/>
            <person name="Chertkov O."/>
            <person name="Dalin E."/>
            <person name="Han C.S."/>
            <person name="Hauser L.J."/>
            <person name="Honchak B.M."/>
            <person name="Karbach L.E."/>
            <person name="Land M.L."/>
            <person name="Lapidus A."/>
            <person name="Larimer F.W."/>
            <person name="Mikhailova N."/>
            <person name="Pitluck S."/>
            <person name="Pierson B.K."/>
            <person name="Blankenship R.E."/>
        </authorList>
    </citation>
    <scope>NUCLEOTIDE SEQUENCE [LARGE SCALE GENOMIC DNA]</scope>
    <source>
        <strain evidence="3">ATCC 29366 / DSM 635 / J-10-fl</strain>
    </source>
</reference>
<protein>
    <submittedName>
        <fullName evidence="2">PA14 domain protein</fullName>
    </submittedName>
</protein>
<dbReference type="RefSeq" id="WP_012256544.1">
    <property type="nucleotide sequence ID" value="NC_010175.1"/>
</dbReference>
<dbReference type="Proteomes" id="UP000002008">
    <property type="component" value="Chromosome"/>
</dbReference>
<keyword evidence="3" id="KW-1185">Reference proteome</keyword>
<dbReference type="eggNOG" id="COG4991">
    <property type="taxonomic scope" value="Bacteria"/>
</dbReference>
<evidence type="ECO:0000313" key="2">
    <source>
        <dbReference type="EMBL" id="ABY33888.1"/>
    </source>
</evidence>
<dbReference type="SMART" id="SM00758">
    <property type="entry name" value="PA14"/>
    <property type="match status" value="2"/>
</dbReference>
<gene>
    <name evidence="2" type="ordered locus">Caur_0648</name>
</gene>
<accession>A9WFF0</accession>
<dbReference type="AlphaFoldDB" id="A9WFF0"/>
<name>A9WFF0_CHLAA</name>
<organism evidence="2 3">
    <name type="scientific">Chloroflexus aurantiacus (strain ATCC 29366 / DSM 635 / J-10-fl)</name>
    <dbReference type="NCBI Taxonomy" id="324602"/>
    <lineage>
        <taxon>Bacteria</taxon>
        <taxon>Bacillati</taxon>
        <taxon>Chloroflexota</taxon>
        <taxon>Chloroflexia</taxon>
        <taxon>Chloroflexales</taxon>
        <taxon>Chloroflexineae</taxon>
        <taxon>Chloroflexaceae</taxon>
        <taxon>Chloroflexus</taxon>
    </lineage>
</organism>
<dbReference type="EnsemblBacteria" id="ABY33888">
    <property type="protein sequence ID" value="ABY33888"/>
    <property type="gene ID" value="Caur_0648"/>
</dbReference>
<dbReference type="PROSITE" id="PS51820">
    <property type="entry name" value="PA14"/>
    <property type="match status" value="2"/>
</dbReference>
<dbReference type="SUPFAM" id="SSF82171">
    <property type="entry name" value="DPP6 N-terminal domain-like"/>
    <property type="match status" value="1"/>
</dbReference>
<dbReference type="InParanoid" id="A9WFF0"/>
<proteinExistence type="predicted"/>
<feature type="domain" description="PA14" evidence="1">
    <location>
        <begin position="729"/>
        <end position="873"/>
    </location>
</feature>
<evidence type="ECO:0000313" key="3">
    <source>
        <dbReference type="Proteomes" id="UP000002008"/>
    </source>
</evidence>
<dbReference type="PATRIC" id="fig|324602.8.peg.743"/>
<dbReference type="Gene3D" id="2.120.10.30">
    <property type="entry name" value="TolB, C-terminal domain"/>
    <property type="match status" value="1"/>
</dbReference>
<dbReference type="SUPFAM" id="SSF56988">
    <property type="entry name" value="Anthrax protective antigen"/>
    <property type="match status" value="3"/>
</dbReference>